<accession>A0A839HEM8</accession>
<name>A0A839HEM8_9GAMM</name>
<comment type="caution">
    <text evidence="2">The sequence shown here is derived from an EMBL/GenBank/DDBJ whole genome shotgun (WGS) entry which is preliminary data.</text>
</comment>
<dbReference type="GO" id="GO:0016491">
    <property type="term" value="F:oxidoreductase activity"/>
    <property type="evidence" value="ECO:0007669"/>
    <property type="project" value="InterPro"/>
</dbReference>
<dbReference type="InterPro" id="IPR036249">
    <property type="entry name" value="Thioredoxin-like_sf"/>
</dbReference>
<proteinExistence type="predicted"/>
<dbReference type="EMBL" id="JABVCQ010000066">
    <property type="protein sequence ID" value="MBB1127405.1"/>
    <property type="molecule type" value="Genomic_DNA"/>
</dbReference>
<dbReference type="AlphaFoldDB" id="A0A839HEM8"/>
<dbReference type="Gene3D" id="3.40.30.10">
    <property type="entry name" value="Glutaredoxin"/>
    <property type="match status" value="1"/>
</dbReference>
<organism evidence="2 3">
    <name type="scientific">Thiospirillum jenense</name>
    <dbReference type="NCBI Taxonomy" id="1653858"/>
    <lineage>
        <taxon>Bacteria</taxon>
        <taxon>Pseudomonadati</taxon>
        <taxon>Pseudomonadota</taxon>
        <taxon>Gammaproteobacteria</taxon>
        <taxon>Chromatiales</taxon>
        <taxon>Chromatiaceae</taxon>
        <taxon>Thiospirillum</taxon>
    </lineage>
</organism>
<gene>
    <name evidence="2" type="ORF">HUK38_14445</name>
</gene>
<dbReference type="InterPro" id="IPR000866">
    <property type="entry name" value="AhpC/TSA"/>
</dbReference>
<dbReference type="Pfam" id="PF00578">
    <property type="entry name" value="AhpC-TSA"/>
    <property type="match status" value="1"/>
</dbReference>
<reference evidence="2 3" key="1">
    <citation type="journal article" date="2020" name="Arch. Microbiol.">
        <title>The genome sequence of the giant phototrophic gammaproteobacterium Thiospirillum jenense gives insight into its physiological properties and phylogenetic relationships.</title>
        <authorList>
            <person name="Imhoff J.F."/>
            <person name="Meyer T.E."/>
            <person name="Kyndt J.A."/>
        </authorList>
    </citation>
    <scope>NUCLEOTIDE SEQUENCE [LARGE SCALE GENOMIC DNA]</scope>
    <source>
        <strain evidence="2 3">DSM 216</strain>
    </source>
</reference>
<evidence type="ECO:0000313" key="3">
    <source>
        <dbReference type="Proteomes" id="UP000548632"/>
    </source>
</evidence>
<evidence type="ECO:0000313" key="2">
    <source>
        <dbReference type="EMBL" id="MBB1127405.1"/>
    </source>
</evidence>
<protein>
    <submittedName>
        <fullName evidence="2">Redoxin domain-containing protein</fullName>
    </submittedName>
</protein>
<evidence type="ECO:0000259" key="1">
    <source>
        <dbReference type="Pfam" id="PF00578"/>
    </source>
</evidence>
<sequence length="126" mass="14239">MVALQEIYGQVLEMGGSFVAISPQLSKYSKQVVNKNNLSFPVLSDQDCAYARLLNIDYVLPTKLQEVYTRFGLDLQRFNGNDSWILPMCGRFIVDTHGIIKNAEVHVDHTRRPEPSEIVDLLKSIG</sequence>
<dbReference type="SUPFAM" id="SSF52833">
    <property type="entry name" value="Thioredoxin-like"/>
    <property type="match status" value="1"/>
</dbReference>
<feature type="domain" description="Alkyl hydroperoxide reductase subunit C/ Thiol specific antioxidant" evidence="1">
    <location>
        <begin position="1"/>
        <end position="101"/>
    </location>
</feature>
<dbReference type="Proteomes" id="UP000548632">
    <property type="component" value="Unassembled WGS sequence"/>
</dbReference>
<dbReference type="GO" id="GO:0016209">
    <property type="term" value="F:antioxidant activity"/>
    <property type="evidence" value="ECO:0007669"/>
    <property type="project" value="InterPro"/>
</dbReference>
<keyword evidence="3" id="KW-1185">Reference proteome</keyword>